<evidence type="ECO:0000256" key="2">
    <source>
        <dbReference type="SAM" id="Phobius"/>
    </source>
</evidence>
<dbReference type="RefSeq" id="WP_153584703.1">
    <property type="nucleotide sequence ID" value="NZ_WJBU01000008.1"/>
</dbReference>
<sequence>METTTTFHMPRAGTVGTTAPRRVPEREQRPPLVISTGPTKPAIVDQTMNLPLRPAFALSSSVGAGQVEQSHPLSEVPIDIGPAAQQPGEPAGPWQSIRNVCLLGTGVVLKTVGGVYASRQIAGVCGNGLMKLHLAFLPEDDPIKETIYSTLVIATYAVAITVVCAKFISPMTSAMLTYLGKDDLGRDEIVRRGGSMHQPLVLAISLMPAMANIGRAVLNGLDQPEGAARNLVVMACFTGAVRTIIFGVLRGIFERPGARLMPSRTIVDAQGTPVPADEVSRLNKRRVRYQLPLTLAANTWVVSSILLVPFGDDPLSEMAGVKGGYVSVWIGLYEAIVAFGDIAATAAAAHHEGWSMQLGRQELAPGEPQAADAMAEAAAAAAQIPAGLKAKAEDVVKSVELDEWRSKLKSMLRRPTPDIYMIVTGLRNFINLHLNLTLDPHVVGALDPGRIPFLTIGLHASILAWVEVSPVLLEGGIAAIASEGRGDREMFDKLHHLFKLQDLLHVQMHQAPHPDAGIAIIRRELNPAMLGIIEGNPTFDDVREHLAALKRSGQPRRAAADPVTDFVLYEPTYPTTAMKKEFGHVTSSEPFLPDSHITSHIGQYIGELVNDNAVPPPPPEGA</sequence>
<organism evidence="3 4">
    <name type="scientific">Caenimonas koreensis DSM 17982</name>
    <dbReference type="NCBI Taxonomy" id="1121255"/>
    <lineage>
        <taxon>Bacteria</taxon>
        <taxon>Pseudomonadati</taxon>
        <taxon>Pseudomonadota</taxon>
        <taxon>Betaproteobacteria</taxon>
        <taxon>Burkholderiales</taxon>
        <taxon>Comamonadaceae</taxon>
        <taxon>Caenimonas</taxon>
    </lineage>
</organism>
<keyword evidence="2" id="KW-0812">Transmembrane</keyword>
<feature type="region of interest" description="Disordered" evidence="1">
    <location>
        <begin position="1"/>
        <end position="26"/>
    </location>
</feature>
<feature type="transmembrane region" description="Helical" evidence="2">
    <location>
        <begin position="147"/>
        <end position="168"/>
    </location>
</feature>
<evidence type="ECO:0000256" key="1">
    <source>
        <dbReference type="SAM" id="MobiDB-lite"/>
    </source>
</evidence>
<feature type="transmembrane region" description="Helical" evidence="2">
    <location>
        <begin position="230"/>
        <end position="253"/>
    </location>
</feature>
<feature type="transmembrane region" description="Helical" evidence="2">
    <location>
        <begin position="200"/>
        <end position="218"/>
    </location>
</feature>
<reference evidence="3 4" key="1">
    <citation type="submission" date="2019-11" db="EMBL/GenBank/DDBJ databases">
        <title>Caenimonas koreensis gen. nov., sp. nov., isolated from activated sludge.</title>
        <authorList>
            <person name="Seung H.R."/>
        </authorList>
    </citation>
    <scope>NUCLEOTIDE SEQUENCE [LARGE SCALE GENOMIC DNA]</scope>
    <source>
        <strain evidence="3 4">EMB320</strain>
    </source>
</reference>
<dbReference type="EMBL" id="WJBU01000008">
    <property type="protein sequence ID" value="MRD47364.1"/>
    <property type="molecule type" value="Genomic_DNA"/>
</dbReference>
<comment type="caution">
    <text evidence="3">The sequence shown here is derived from an EMBL/GenBank/DDBJ whole genome shotgun (WGS) entry which is preliminary data.</text>
</comment>
<keyword evidence="2" id="KW-1133">Transmembrane helix</keyword>
<gene>
    <name evidence="3" type="ORF">GHT07_08750</name>
</gene>
<protein>
    <submittedName>
        <fullName evidence="3">Uncharacterized protein</fullName>
    </submittedName>
</protein>
<proteinExistence type="predicted"/>
<dbReference type="OrthoDB" id="9850282at2"/>
<keyword evidence="2" id="KW-0472">Membrane</keyword>
<accession>A0A844ATD6</accession>
<dbReference type="Proteomes" id="UP000487350">
    <property type="component" value="Unassembled WGS sequence"/>
</dbReference>
<feature type="transmembrane region" description="Helical" evidence="2">
    <location>
        <begin position="291"/>
        <end position="310"/>
    </location>
</feature>
<keyword evidence="4" id="KW-1185">Reference proteome</keyword>
<evidence type="ECO:0000313" key="4">
    <source>
        <dbReference type="Proteomes" id="UP000487350"/>
    </source>
</evidence>
<name>A0A844ATD6_9BURK</name>
<feature type="transmembrane region" description="Helical" evidence="2">
    <location>
        <begin position="330"/>
        <end position="350"/>
    </location>
</feature>
<evidence type="ECO:0000313" key="3">
    <source>
        <dbReference type="EMBL" id="MRD47364.1"/>
    </source>
</evidence>
<dbReference type="AlphaFoldDB" id="A0A844ATD6"/>